<reference evidence="6 7" key="1">
    <citation type="submission" date="2020-02" db="EMBL/GenBank/DDBJ databases">
        <title>Sequencing the genomes of 1000 actinobacteria strains.</title>
        <authorList>
            <person name="Klenk H.-P."/>
        </authorList>
    </citation>
    <scope>NUCLEOTIDE SEQUENCE [LARGE SCALE GENOMIC DNA]</scope>
    <source>
        <strain evidence="6 7">DSM 27960</strain>
    </source>
</reference>
<accession>A0A7X5R1G5</accession>
<organism evidence="6 7">
    <name type="scientific">Lysinibacter cavernae</name>
    <dbReference type="NCBI Taxonomy" id="1640652"/>
    <lineage>
        <taxon>Bacteria</taxon>
        <taxon>Bacillati</taxon>
        <taxon>Actinomycetota</taxon>
        <taxon>Actinomycetes</taxon>
        <taxon>Micrococcales</taxon>
        <taxon>Microbacteriaceae</taxon>
        <taxon>Lysinibacter</taxon>
    </lineage>
</organism>
<evidence type="ECO:0000256" key="1">
    <source>
        <dbReference type="ARBA" id="ARBA00004196"/>
    </source>
</evidence>
<dbReference type="InterPro" id="IPR028082">
    <property type="entry name" value="Peripla_BP_I"/>
</dbReference>
<dbReference type="EMBL" id="JAAMOX010000001">
    <property type="protein sequence ID" value="NIH53954.1"/>
    <property type="molecule type" value="Genomic_DNA"/>
</dbReference>
<evidence type="ECO:0000256" key="2">
    <source>
        <dbReference type="ARBA" id="ARBA00007639"/>
    </source>
</evidence>
<comment type="caution">
    <text evidence="6">The sequence shown here is derived from an EMBL/GenBank/DDBJ whole genome shotgun (WGS) entry which is preliminary data.</text>
</comment>
<dbReference type="Proteomes" id="UP000541033">
    <property type="component" value="Unassembled WGS sequence"/>
</dbReference>
<evidence type="ECO:0000313" key="7">
    <source>
        <dbReference type="Proteomes" id="UP000541033"/>
    </source>
</evidence>
<dbReference type="PROSITE" id="PS51257">
    <property type="entry name" value="PROKAR_LIPOPROTEIN"/>
    <property type="match status" value="1"/>
</dbReference>
<evidence type="ECO:0000259" key="5">
    <source>
        <dbReference type="Pfam" id="PF13407"/>
    </source>
</evidence>
<gene>
    <name evidence="6" type="ORF">FHX76_001822</name>
</gene>
<comment type="similarity">
    <text evidence="2">Belongs to the bacterial solute-binding protein 2 family.</text>
</comment>
<dbReference type="GO" id="GO:0030246">
    <property type="term" value="F:carbohydrate binding"/>
    <property type="evidence" value="ECO:0007669"/>
    <property type="project" value="UniProtKB-ARBA"/>
</dbReference>
<keyword evidence="3 4" id="KW-0732">Signal</keyword>
<protein>
    <submittedName>
        <fullName evidence="6">Erythritol transport system substrate-binding protein</fullName>
    </submittedName>
</protein>
<dbReference type="GO" id="GO:0030313">
    <property type="term" value="C:cell envelope"/>
    <property type="evidence" value="ECO:0007669"/>
    <property type="project" value="UniProtKB-SubCell"/>
</dbReference>
<sequence length="324" mass="33810">MFKKKFAGVAVGAAALLLLSACSSGDNAKDDTASKEGGHITIITSNLANPFWLTEAEVAKAKAEELGYTASYASHEQDPNKQSELIDAAIENKSVAIILDNAGADASIGPVQKATDAGIPVFLVNAEINEEGIAKSQIVSNNAQGAAIGAEKFVEVMDGTGNYVELVGLETDTNSSVRSQGYASVISQYPDMVLLQQETANWNQDEGFAKMETMLQAHPDIKGVISGNDQMALGAIAALEKAGRTDVVVMGFDGAPDAAEAVVDGKLVGTVLQPIADIATQAVEQADSFIKTGKTGAKSEKQSIDCVLITKDNAANLKDFVLTK</sequence>
<dbReference type="CDD" id="cd19967">
    <property type="entry name" value="PBP1_TmRBP-like"/>
    <property type="match status" value="1"/>
</dbReference>
<dbReference type="Gene3D" id="3.40.50.2300">
    <property type="match status" value="2"/>
</dbReference>
<feature type="chain" id="PRO_5031078337" evidence="4">
    <location>
        <begin position="29"/>
        <end position="324"/>
    </location>
</feature>
<feature type="signal peptide" evidence="4">
    <location>
        <begin position="1"/>
        <end position="28"/>
    </location>
</feature>
<keyword evidence="7" id="KW-1185">Reference proteome</keyword>
<name>A0A7X5R1G5_9MICO</name>
<evidence type="ECO:0000313" key="6">
    <source>
        <dbReference type="EMBL" id="NIH53954.1"/>
    </source>
</evidence>
<dbReference type="Pfam" id="PF13407">
    <property type="entry name" value="Peripla_BP_4"/>
    <property type="match status" value="1"/>
</dbReference>
<evidence type="ECO:0000256" key="4">
    <source>
        <dbReference type="SAM" id="SignalP"/>
    </source>
</evidence>
<comment type="subcellular location">
    <subcellularLocation>
        <location evidence="1">Cell envelope</location>
    </subcellularLocation>
</comment>
<proteinExistence type="inferred from homology"/>
<dbReference type="RefSeq" id="WP_167149984.1">
    <property type="nucleotide sequence ID" value="NZ_JAAMOX010000001.1"/>
</dbReference>
<dbReference type="AlphaFoldDB" id="A0A7X5R1G5"/>
<dbReference type="PANTHER" id="PTHR46847">
    <property type="entry name" value="D-ALLOSE-BINDING PERIPLASMIC PROTEIN-RELATED"/>
    <property type="match status" value="1"/>
</dbReference>
<dbReference type="InterPro" id="IPR025997">
    <property type="entry name" value="SBP_2_dom"/>
</dbReference>
<dbReference type="SUPFAM" id="SSF53822">
    <property type="entry name" value="Periplasmic binding protein-like I"/>
    <property type="match status" value="1"/>
</dbReference>
<feature type="domain" description="Periplasmic binding protein" evidence="5">
    <location>
        <begin position="40"/>
        <end position="294"/>
    </location>
</feature>
<evidence type="ECO:0000256" key="3">
    <source>
        <dbReference type="ARBA" id="ARBA00022729"/>
    </source>
</evidence>
<dbReference type="PANTHER" id="PTHR46847:SF1">
    <property type="entry name" value="D-ALLOSE-BINDING PERIPLASMIC PROTEIN-RELATED"/>
    <property type="match status" value="1"/>
</dbReference>